<feature type="transmembrane region" description="Helical" evidence="10">
    <location>
        <begin position="404"/>
        <end position="426"/>
    </location>
</feature>
<dbReference type="GO" id="GO:0005886">
    <property type="term" value="C:plasma membrane"/>
    <property type="evidence" value="ECO:0007669"/>
    <property type="project" value="UniProtKB-SubCell"/>
</dbReference>
<dbReference type="GO" id="GO:0006811">
    <property type="term" value="P:monoatomic ion transport"/>
    <property type="evidence" value="ECO:0007669"/>
    <property type="project" value="UniProtKB-KW"/>
</dbReference>
<evidence type="ECO:0000256" key="3">
    <source>
        <dbReference type="ARBA" id="ARBA00022449"/>
    </source>
</evidence>
<name>A0A4D7B0G1_9HYPH</name>
<keyword evidence="3" id="KW-0050">Antiport</keyword>
<evidence type="ECO:0000256" key="5">
    <source>
        <dbReference type="ARBA" id="ARBA00022692"/>
    </source>
</evidence>
<evidence type="ECO:0000256" key="6">
    <source>
        <dbReference type="ARBA" id="ARBA00022989"/>
    </source>
</evidence>
<feature type="transmembrane region" description="Helical" evidence="10">
    <location>
        <begin position="61"/>
        <end position="83"/>
    </location>
</feature>
<feature type="transmembrane region" description="Helical" evidence="10">
    <location>
        <begin position="432"/>
        <end position="453"/>
    </location>
</feature>
<dbReference type="GO" id="GO:0015297">
    <property type="term" value="F:antiporter activity"/>
    <property type="evidence" value="ECO:0007669"/>
    <property type="project" value="UniProtKB-KW"/>
</dbReference>
<dbReference type="PIRSF" id="PIRSF006603">
    <property type="entry name" value="DinF"/>
    <property type="match status" value="1"/>
</dbReference>
<evidence type="ECO:0000256" key="8">
    <source>
        <dbReference type="ARBA" id="ARBA00023136"/>
    </source>
</evidence>
<comment type="subcellular location">
    <subcellularLocation>
        <location evidence="1">Cell inner membrane</location>
        <topology evidence="1">Multi-pass membrane protein</topology>
    </subcellularLocation>
</comment>
<dbReference type="InterPro" id="IPR048279">
    <property type="entry name" value="MdtK-like"/>
</dbReference>
<organism evidence="11 12">
    <name type="scientific">Phreatobacter stygius</name>
    <dbReference type="NCBI Taxonomy" id="1940610"/>
    <lineage>
        <taxon>Bacteria</taxon>
        <taxon>Pseudomonadati</taxon>
        <taxon>Pseudomonadota</taxon>
        <taxon>Alphaproteobacteria</taxon>
        <taxon>Hyphomicrobiales</taxon>
        <taxon>Phreatobacteraceae</taxon>
        <taxon>Phreatobacter</taxon>
    </lineage>
</organism>
<evidence type="ECO:0000256" key="1">
    <source>
        <dbReference type="ARBA" id="ARBA00004429"/>
    </source>
</evidence>
<proteinExistence type="predicted"/>
<sequence length="461" mass="48791">MHEPSPQQPLTRAVLREARASLALGWPLVLTNIAQVALIATDLIFVGRLGKNELAATAMAASLYQAVMLFSMGIVSASMLLMARTLGRDPHAVDDIRRTVTQGLWSAGLISVPAWALLWHCDSIFVLLGQDPDLAARSTGFMHALQWGLLPYLGYIVLRSFLAAMQRPLWTMLVAAVAAAFNALAGWCLIYGHLGFPALGLTGAGLATSGAMVVLFLGLVVVVGLDRRFRGYRLFQGLWRPDLKRLAEIWRLGLPIGMAQAFETSIFYASAMMMGLLGATALAAHAIVAQIGGATFMAAIGLSQAASVRVGRAHGAADPAAARLAGWTAYGLTVAYMLIVAAVMLVTPKTLIGVFIDTEAPLNRDVVLLASTLLICAALFQLGDGIQVACLGMLRGLHDTSVPMLLTAIGYWGIGMPLGATLAFVWGFGGVGIWLGLASGLSAVAVLTTWRWARLSARLGT</sequence>
<keyword evidence="8 10" id="KW-0472">Membrane</keyword>
<evidence type="ECO:0000256" key="7">
    <source>
        <dbReference type="ARBA" id="ARBA00023065"/>
    </source>
</evidence>
<evidence type="ECO:0000313" key="11">
    <source>
        <dbReference type="EMBL" id="QCI67129.1"/>
    </source>
</evidence>
<feature type="transmembrane region" description="Helical" evidence="10">
    <location>
        <begin position="366"/>
        <end position="383"/>
    </location>
</feature>
<feature type="transmembrane region" description="Helical" evidence="10">
    <location>
        <begin position="140"/>
        <end position="158"/>
    </location>
</feature>
<feature type="transmembrane region" description="Helical" evidence="10">
    <location>
        <begin position="204"/>
        <end position="225"/>
    </location>
</feature>
<dbReference type="AlphaFoldDB" id="A0A4D7B0G1"/>
<dbReference type="EMBL" id="CP039690">
    <property type="protein sequence ID" value="QCI67129.1"/>
    <property type="molecule type" value="Genomic_DNA"/>
</dbReference>
<gene>
    <name evidence="11" type="ORF">E8M01_24565</name>
</gene>
<reference evidence="11 12" key="1">
    <citation type="submission" date="2019-04" db="EMBL/GenBank/DDBJ databases">
        <title>Phreatobacter aquaticus sp. nov.</title>
        <authorList>
            <person name="Choi A."/>
        </authorList>
    </citation>
    <scope>NUCLEOTIDE SEQUENCE [LARGE SCALE GENOMIC DNA]</scope>
    <source>
        <strain evidence="11 12">KCTC 52518</strain>
    </source>
</reference>
<dbReference type="Pfam" id="PF01554">
    <property type="entry name" value="MatE"/>
    <property type="match status" value="2"/>
</dbReference>
<keyword evidence="12" id="KW-1185">Reference proteome</keyword>
<dbReference type="NCBIfam" id="TIGR00797">
    <property type="entry name" value="matE"/>
    <property type="match status" value="1"/>
</dbReference>
<keyword evidence="5 10" id="KW-0812">Transmembrane</keyword>
<evidence type="ECO:0000256" key="10">
    <source>
        <dbReference type="SAM" id="Phobius"/>
    </source>
</evidence>
<dbReference type="InterPro" id="IPR002528">
    <property type="entry name" value="MATE_fam"/>
</dbReference>
<dbReference type="PANTHER" id="PTHR43298:SF2">
    <property type="entry name" value="FMN_FAD EXPORTER YEEO-RELATED"/>
    <property type="match status" value="1"/>
</dbReference>
<evidence type="ECO:0000256" key="9">
    <source>
        <dbReference type="ARBA" id="ARBA00031636"/>
    </source>
</evidence>
<protein>
    <recommendedName>
        <fullName evidence="9">Multidrug-efflux transporter</fullName>
    </recommendedName>
</protein>
<dbReference type="KEGG" id="pstg:E8M01_24565"/>
<dbReference type="Proteomes" id="UP000298781">
    <property type="component" value="Chromosome"/>
</dbReference>
<feature type="transmembrane region" description="Helical" evidence="10">
    <location>
        <begin position="104"/>
        <end position="128"/>
    </location>
</feature>
<feature type="transmembrane region" description="Helical" evidence="10">
    <location>
        <begin position="324"/>
        <end position="346"/>
    </location>
</feature>
<dbReference type="RefSeq" id="WP_136962566.1">
    <property type="nucleotide sequence ID" value="NZ_CP039690.1"/>
</dbReference>
<keyword evidence="7" id="KW-0406">Ion transport</keyword>
<accession>A0A4D7B0G1</accession>
<evidence type="ECO:0000256" key="4">
    <source>
        <dbReference type="ARBA" id="ARBA00022475"/>
    </source>
</evidence>
<evidence type="ECO:0000256" key="2">
    <source>
        <dbReference type="ARBA" id="ARBA00022448"/>
    </source>
</evidence>
<keyword evidence="6 10" id="KW-1133">Transmembrane helix</keyword>
<dbReference type="OrthoDB" id="9780160at2"/>
<dbReference type="PANTHER" id="PTHR43298">
    <property type="entry name" value="MULTIDRUG RESISTANCE PROTEIN NORM-RELATED"/>
    <property type="match status" value="1"/>
</dbReference>
<dbReference type="InterPro" id="IPR050222">
    <property type="entry name" value="MATE_MdtK"/>
</dbReference>
<dbReference type="GO" id="GO:0042910">
    <property type="term" value="F:xenobiotic transmembrane transporter activity"/>
    <property type="evidence" value="ECO:0007669"/>
    <property type="project" value="InterPro"/>
</dbReference>
<keyword evidence="4" id="KW-1003">Cell membrane</keyword>
<dbReference type="CDD" id="cd13131">
    <property type="entry name" value="MATE_NorM_like"/>
    <property type="match status" value="1"/>
</dbReference>
<feature type="transmembrane region" description="Helical" evidence="10">
    <location>
        <begin position="170"/>
        <end position="192"/>
    </location>
</feature>
<feature type="transmembrane region" description="Helical" evidence="10">
    <location>
        <begin position="21"/>
        <end position="41"/>
    </location>
</feature>
<keyword evidence="2" id="KW-0813">Transport</keyword>
<evidence type="ECO:0000313" key="12">
    <source>
        <dbReference type="Proteomes" id="UP000298781"/>
    </source>
</evidence>